<evidence type="ECO:0000313" key="3">
    <source>
        <dbReference type="Proteomes" id="UP001597090"/>
    </source>
</evidence>
<dbReference type="Proteomes" id="UP001597090">
    <property type="component" value="Unassembled WGS sequence"/>
</dbReference>
<dbReference type="Pfam" id="PF20247">
    <property type="entry name" value="DUF6602"/>
    <property type="match status" value="1"/>
</dbReference>
<dbReference type="RefSeq" id="WP_386811672.1">
    <property type="nucleotide sequence ID" value="NZ_JBHTIH010000003.1"/>
</dbReference>
<dbReference type="EMBL" id="JBHTIH010000003">
    <property type="protein sequence ID" value="MFD0738709.1"/>
    <property type="molecule type" value="Genomic_DNA"/>
</dbReference>
<evidence type="ECO:0000259" key="1">
    <source>
        <dbReference type="Pfam" id="PF20247"/>
    </source>
</evidence>
<comment type="caution">
    <text evidence="2">The sequence shown here is derived from an EMBL/GenBank/DDBJ whole genome shotgun (WGS) entry which is preliminary data.</text>
</comment>
<feature type="domain" description="DUF6602" evidence="1">
    <location>
        <begin position="29"/>
        <end position="129"/>
    </location>
</feature>
<keyword evidence="3" id="KW-1185">Reference proteome</keyword>
<proteinExistence type="predicted"/>
<evidence type="ECO:0000313" key="2">
    <source>
        <dbReference type="EMBL" id="MFD0738709.1"/>
    </source>
</evidence>
<organism evidence="2 3">
    <name type="scientific">Lysobacter koreensis</name>
    <dbReference type="NCBI Taxonomy" id="266122"/>
    <lineage>
        <taxon>Bacteria</taxon>
        <taxon>Pseudomonadati</taxon>
        <taxon>Pseudomonadota</taxon>
        <taxon>Gammaproteobacteria</taxon>
        <taxon>Lysobacterales</taxon>
        <taxon>Lysobacteraceae</taxon>
        <taxon>Lysobacter</taxon>
    </lineage>
</organism>
<sequence length="319" mass="35539">MPQDKKHDLYDFMQQISSEMAAEYDRIQKRATEDPGTAGDQGEENWAELLRDWLPQTYEVVTKGRIISQEGATSPQIDVLVLHETYPKKLLNKKLYLAAGVAAAFECKTTLKAAHISEAMENCAKIKNLYPARVGTPYKELHSPLVYGLLAHSHSWKGANSTPEQNIEQKLREADAAYVTHPRLQLDFLCVADLAAWSSSSMTFIGPRQVPDWSSLASAYGPTGSATTAYVGHARVKDQVDQFTPIGVLISYLSQKLAWENSSLRGLADYYRIANIAGSGSGEMRKWPSSIYSDEIRGRVEAGQLTNGKPWDEWHLAFQ</sequence>
<reference evidence="3" key="1">
    <citation type="journal article" date="2019" name="Int. J. Syst. Evol. Microbiol.">
        <title>The Global Catalogue of Microorganisms (GCM) 10K type strain sequencing project: providing services to taxonomists for standard genome sequencing and annotation.</title>
        <authorList>
            <consortium name="The Broad Institute Genomics Platform"/>
            <consortium name="The Broad Institute Genome Sequencing Center for Infectious Disease"/>
            <person name="Wu L."/>
            <person name="Ma J."/>
        </authorList>
    </citation>
    <scope>NUCLEOTIDE SEQUENCE [LARGE SCALE GENOMIC DNA]</scope>
    <source>
        <strain evidence="3">CCUG 55491</strain>
    </source>
</reference>
<dbReference type="InterPro" id="IPR046537">
    <property type="entry name" value="DUF6602"/>
</dbReference>
<accession>A0ABW2YML0</accession>
<dbReference type="CDD" id="cd21173">
    <property type="entry name" value="NucC-like"/>
    <property type="match status" value="1"/>
</dbReference>
<protein>
    <submittedName>
        <fullName evidence="2">DUF6602 domain-containing protein</fullName>
    </submittedName>
</protein>
<name>A0ABW2YML0_9GAMM</name>
<gene>
    <name evidence="2" type="ORF">ACFQZQ_05390</name>
</gene>